<evidence type="ECO:0008006" key="5">
    <source>
        <dbReference type="Google" id="ProtNLM"/>
    </source>
</evidence>
<dbReference type="EMBL" id="JAYMYQ010000011">
    <property type="protein sequence ID" value="KAK7306425.1"/>
    <property type="molecule type" value="Genomic_DNA"/>
</dbReference>
<feature type="region of interest" description="Disordered" evidence="2">
    <location>
        <begin position="1"/>
        <end position="21"/>
    </location>
</feature>
<gene>
    <name evidence="3" type="ORF">VNO77_44364</name>
</gene>
<accession>A0AAN9PNR7</accession>
<dbReference type="Proteomes" id="UP001367508">
    <property type="component" value="Unassembled WGS sequence"/>
</dbReference>
<dbReference type="AlphaFoldDB" id="A0AAN9PNR7"/>
<proteinExistence type="inferred from homology"/>
<evidence type="ECO:0000313" key="3">
    <source>
        <dbReference type="EMBL" id="KAK7306425.1"/>
    </source>
</evidence>
<comment type="similarity">
    <text evidence="1">Belongs to the senescence regulator S40 family.</text>
</comment>
<dbReference type="PANTHER" id="PTHR33083:SF49">
    <property type="entry name" value="SENESCENCE REGULATOR"/>
    <property type="match status" value="1"/>
</dbReference>
<comment type="caution">
    <text evidence="3">The sequence shown here is derived from an EMBL/GenBank/DDBJ whole genome shotgun (WGS) entry which is preliminary data.</text>
</comment>
<dbReference type="PANTHER" id="PTHR33083">
    <property type="entry name" value="EXPRESSED PROTEIN"/>
    <property type="match status" value="1"/>
</dbReference>
<organism evidence="3 4">
    <name type="scientific">Canavalia gladiata</name>
    <name type="common">Sword bean</name>
    <name type="synonym">Dolichos gladiatus</name>
    <dbReference type="NCBI Taxonomy" id="3824"/>
    <lineage>
        <taxon>Eukaryota</taxon>
        <taxon>Viridiplantae</taxon>
        <taxon>Streptophyta</taxon>
        <taxon>Embryophyta</taxon>
        <taxon>Tracheophyta</taxon>
        <taxon>Spermatophyta</taxon>
        <taxon>Magnoliopsida</taxon>
        <taxon>eudicotyledons</taxon>
        <taxon>Gunneridae</taxon>
        <taxon>Pentapetalae</taxon>
        <taxon>rosids</taxon>
        <taxon>fabids</taxon>
        <taxon>Fabales</taxon>
        <taxon>Fabaceae</taxon>
        <taxon>Papilionoideae</taxon>
        <taxon>50 kb inversion clade</taxon>
        <taxon>NPAAA clade</taxon>
        <taxon>indigoferoid/millettioid clade</taxon>
        <taxon>Phaseoleae</taxon>
        <taxon>Canavalia</taxon>
    </lineage>
</organism>
<keyword evidence="4" id="KW-1185">Reference proteome</keyword>
<dbReference type="InterPro" id="IPR007608">
    <property type="entry name" value="Senescence_reg_S40"/>
</dbReference>
<protein>
    <recommendedName>
        <fullName evidence="5">Senescence regulator S40</fullName>
    </recommendedName>
</protein>
<evidence type="ECO:0000256" key="1">
    <source>
        <dbReference type="ARBA" id="ARBA00034773"/>
    </source>
</evidence>
<sequence length="118" mass="13431">MADEFSESEVVFSDQHHHPQHEVEVELLVPPLKKDSLDKTVANSLPVKIPERMLRRRGSGEEEKEAEEEKVPPHEILERRMDGKMAFSVCTGNGRTLKGRDLSQVRNSILRLTGFIEA</sequence>
<reference evidence="3 4" key="1">
    <citation type="submission" date="2024-01" db="EMBL/GenBank/DDBJ databases">
        <title>The genomes of 5 underutilized Papilionoideae crops provide insights into root nodulation and disease resistanc.</title>
        <authorList>
            <person name="Jiang F."/>
        </authorList>
    </citation>
    <scope>NUCLEOTIDE SEQUENCE [LARGE SCALE GENOMIC DNA]</scope>
    <source>
        <strain evidence="3">LVBAO_FW01</strain>
        <tissue evidence="3">Leaves</tissue>
    </source>
</reference>
<dbReference type="GO" id="GO:0010150">
    <property type="term" value="P:leaf senescence"/>
    <property type="evidence" value="ECO:0007669"/>
    <property type="project" value="UniProtKB-ARBA"/>
</dbReference>
<name>A0AAN9PNR7_CANGL</name>
<evidence type="ECO:0000256" key="2">
    <source>
        <dbReference type="SAM" id="MobiDB-lite"/>
    </source>
</evidence>
<dbReference type="Pfam" id="PF04520">
    <property type="entry name" value="Senescence_reg"/>
    <property type="match status" value="1"/>
</dbReference>
<evidence type="ECO:0000313" key="4">
    <source>
        <dbReference type="Proteomes" id="UP001367508"/>
    </source>
</evidence>